<reference evidence="4" key="1">
    <citation type="submission" date="2020-10" db="EMBL/GenBank/DDBJ databases">
        <authorList>
            <person name="Castelo-Branco R."/>
            <person name="Eusebio N."/>
            <person name="Adriana R."/>
            <person name="Vieira A."/>
            <person name="Brugerolle De Fraissinette N."/>
            <person name="Rezende De Castro R."/>
            <person name="Schneider M.P."/>
            <person name="Vasconcelos V."/>
            <person name="Leao P.N."/>
        </authorList>
    </citation>
    <scope>NUCLEOTIDE SEQUENCE</scope>
    <source>
        <strain evidence="4">LEGE 11479</strain>
    </source>
</reference>
<comment type="caution">
    <text evidence="4">The sequence shown here is derived from an EMBL/GenBank/DDBJ whole genome shotgun (WGS) entry which is preliminary data.</text>
</comment>
<dbReference type="InterPro" id="IPR002884">
    <property type="entry name" value="P_dom"/>
</dbReference>
<proteinExistence type="predicted"/>
<sequence length="359" mass="36522">MQAADNITVADIADNALSFAYGTGRIALEADANADGLGDVLMLDVQDTLQTNGRDLSISGIGLILGKIDTSVIEHEIINIDAGGPIPETGTAGTASFSFIVPDGTGNINDLNVRFSAEHTYDGDLEAVLTSPDGTSLVLFSRVGGGGDNFQDTILDDEFGWSAIDNNEYSAAPFNGRFHPQGTGGLAVFDGQSSEGTWTLRVTDLFLGDSGKLFQVGDNTAPWGTAQGTQLLLNLERDESGGTVNLIADANASVAEIITTGRGTGGEGGAVGIKAGGNIVVATVDTSTSNVIVSGDGGAITFSAGDSIDVNGLLSSTSISNEHEDLSPYSGPSQSGNGGSLSLSLLGVTLTLIAVFLVV</sequence>
<evidence type="ECO:0000256" key="1">
    <source>
        <dbReference type="ARBA" id="ARBA00022670"/>
    </source>
</evidence>
<dbReference type="Proteomes" id="UP000615026">
    <property type="component" value="Unassembled WGS sequence"/>
</dbReference>
<dbReference type="RefSeq" id="WP_193996517.1">
    <property type="nucleotide sequence ID" value="NZ_JADEXP010000492.1"/>
</dbReference>
<organism evidence="4 5">
    <name type="scientific">Leptolyngbya cf. ectocarpi LEGE 11479</name>
    <dbReference type="NCBI Taxonomy" id="1828722"/>
    <lineage>
        <taxon>Bacteria</taxon>
        <taxon>Bacillati</taxon>
        <taxon>Cyanobacteriota</taxon>
        <taxon>Cyanophyceae</taxon>
        <taxon>Leptolyngbyales</taxon>
        <taxon>Leptolyngbyaceae</taxon>
        <taxon>Leptolyngbya group</taxon>
        <taxon>Leptolyngbya</taxon>
    </lineage>
</organism>
<keyword evidence="5" id="KW-1185">Reference proteome</keyword>
<evidence type="ECO:0000256" key="2">
    <source>
        <dbReference type="ARBA" id="ARBA00022801"/>
    </source>
</evidence>
<name>A0A929A076_LEPEC</name>
<dbReference type="InterPro" id="IPR008979">
    <property type="entry name" value="Galactose-bd-like_sf"/>
</dbReference>
<dbReference type="PROSITE" id="PS51829">
    <property type="entry name" value="P_HOMO_B"/>
    <property type="match status" value="1"/>
</dbReference>
<evidence type="ECO:0000259" key="3">
    <source>
        <dbReference type="PROSITE" id="PS51829"/>
    </source>
</evidence>
<dbReference type="GO" id="GO:0004252">
    <property type="term" value="F:serine-type endopeptidase activity"/>
    <property type="evidence" value="ECO:0007669"/>
    <property type="project" value="InterPro"/>
</dbReference>
<gene>
    <name evidence="4" type="ORF">IQ260_28890</name>
</gene>
<dbReference type="EMBL" id="JADEXP010000492">
    <property type="protein sequence ID" value="MBE9070662.1"/>
    <property type="molecule type" value="Genomic_DNA"/>
</dbReference>
<dbReference type="Gene3D" id="2.60.120.260">
    <property type="entry name" value="Galactose-binding domain-like"/>
    <property type="match status" value="1"/>
</dbReference>
<evidence type="ECO:0000313" key="5">
    <source>
        <dbReference type="Proteomes" id="UP000615026"/>
    </source>
</evidence>
<keyword evidence="2" id="KW-0378">Hydrolase</keyword>
<feature type="domain" description="P/Homo B" evidence="3">
    <location>
        <begin position="71"/>
        <end position="228"/>
    </location>
</feature>
<protein>
    <submittedName>
        <fullName evidence="4">Proprotein convertase P-domain-containing protein</fullName>
    </submittedName>
</protein>
<dbReference type="GO" id="GO:0006508">
    <property type="term" value="P:proteolysis"/>
    <property type="evidence" value="ECO:0007669"/>
    <property type="project" value="UniProtKB-KW"/>
</dbReference>
<accession>A0A929A076</accession>
<dbReference type="Pfam" id="PF01483">
    <property type="entry name" value="P_proprotein"/>
    <property type="match status" value="1"/>
</dbReference>
<evidence type="ECO:0000313" key="4">
    <source>
        <dbReference type="EMBL" id="MBE9070662.1"/>
    </source>
</evidence>
<dbReference type="SUPFAM" id="SSF49785">
    <property type="entry name" value="Galactose-binding domain-like"/>
    <property type="match status" value="1"/>
</dbReference>
<dbReference type="AlphaFoldDB" id="A0A929A076"/>
<keyword evidence="1" id="KW-0645">Protease</keyword>